<comment type="subcellular location">
    <subcellularLocation>
        <location evidence="2">Cell inner membrane</location>
    </subcellularLocation>
    <subcellularLocation>
        <location evidence="3">Cell membrane</location>
        <topology evidence="3">Multi-pass membrane protein</topology>
    </subcellularLocation>
</comment>
<dbReference type="GO" id="GO:0052621">
    <property type="term" value="F:diguanylate cyclase activity"/>
    <property type="evidence" value="ECO:0007669"/>
    <property type="project" value="UniProtKB-EC"/>
</dbReference>
<dbReference type="AlphaFoldDB" id="A0AAJ5MNH5"/>
<dbReference type="SUPFAM" id="SSF55073">
    <property type="entry name" value="Nucleotide cyclase"/>
    <property type="match status" value="1"/>
</dbReference>
<evidence type="ECO:0000313" key="12">
    <source>
        <dbReference type="EMBL" id="UXZ46527.1"/>
    </source>
</evidence>
<keyword evidence="12" id="KW-0808">Transferase</keyword>
<dbReference type="CDD" id="cd18774">
    <property type="entry name" value="PDC2_HK_sensor"/>
    <property type="match status" value="1"/>
</dbReference>
<keyword evidence="5" id="KW-1003">Cell membrane</keyword>
<keyword evidence="7 10" id="KW-1133">Transmembrane helix</keyword>
<dbReference type="CDD" id="cd01949">
    <property type="entry name" value="GGDEF"/>
    <property type="match status" value="1"/>
</dbReference>
<dbReference type="InterPro" id="IPR029787">
    <property type="entry name" value="Nucleotide_cyclase"/>
</dbReference>
<feature type="domain" description="GGDEF" evidence="11">
    <location>
        <begin position="433"/>
        <end position="562"/>
    </location>
</feature>
<dbReference type="Pfam" id="PF00990">
    <property type="entry name" value="GGDEF"/>
    <property type="match status" value="1"/>
</dbReference>
<dbReference type="EC" id="2.7.7.65" evidence="4"/>
<evidence type="ECO:0000256" key="4">
    <source>
        <dbReference type="ARBA" id="ARBA00012528"/>
    </source>
</evidence>
<gene>
    <name evidence="12" type="ORF">K7K07_05900</name>
</gene>
<evidence type="ECO:0000313" key="13">
    <source>
        <dbReference type="Proteomes" id="UP001209279"/>
    </source>
</evidence>
<evidence type="ECO:0000256" key="5">
    <source>
        <dbReference type="ARBA" id="ARBA00022475"/>
    </source>
</evidence>
<dbReference type="InterPro" id="IPR033479">
    <property type="entry name" value="dCache_1"/>
</dbReference>
<keyword evidence="6 10" id="KW-0812">Transmembrane</keyword>
<dbReference type="SUPFAM" id="SSF103190">
    <property type="entry name" value="Sensory domain-like"/>
    <property type="match status" value="2"/>
</dbReference>
<dbReference type="Gene3D" id="3.30.70.270">
    <property type="match status" value="1"/>
</dbReference>
<proteinExistence type="predicted"/>
<keyword evidence="12" id="KW-0548">Nucleotidyltransferase</keyword>
<dbReference type="SMART" id="SM00267">
    <property type="entry name" value="GGDEF"/>
    <property type="match status" value="1"/>
</dbReference>
<dbReference type="GO" id="GO:0005886">
    <property type="term" value="C:plasma membrane"/>
    <property type="evidence" value="ECO:0007669"/>
    <property type="project" value="UniProtKB-SubCell"/>
</dbReference>
<accession>A0AAJ5MNH5</accession>
<evidence type="ECO:0000256" key="10">
    <source>
        <dbReference type="SAM" id="Phobius"/>
    </source>
</evidence>
<dbReference type="PANTHER" id="PTHR45138">
    <property type="entry name" value="REGULATORY COMPONENTS OF SENSORY TRANSDUCTION SYSTEM"/>
    <property type="match status" value="1"/>
</dbReference>
<evidence type="ECO:0000256" key="2">
    <source>
        <dbReference type="ARBA" id="ARBA00004533"/>
    </source>
</evidence>
<dbReference type="FunFam" id="3.30.70.270:FF:000001">
    <property type="entry name" value="Diguanylate cyclase domain protein"/>
    <property type="match status" value="1"/>
</dbReference>
<evidence type="ECO:0000256" key="9">
    <source>
        <dbReference type="ARBA" id="ARBA00034247"/>
    </source>
</evidence>
<feature type="transmembrane region" description="Helical" evidence="10">
    <location>
        <begin position="58"/>
        <end position="79"/>
    </location>
</feature>
<dbReference type="NCBIfam" id="TIGR00254">
    <property type="entry name" value="GGDEF"/>
    <property type="match status" value="1"/>
</dbReference>
<evidence type="ECO:0000256" key="8">
    <source>
        <dbReference type="ARBA" id="ARBA00023136"/>
    </source>
</evidence>
<dbReference type="GO" id="GO:0043709">
    <property type="term" value="P:cell adhesion involved in single-species biofilm formation"/>
    <property type="evidence" value="ECO:0007669"/>
    <property type="project" value="TreeGrafter"/>
</dbReference>
<dbReference type="CDD" id="cd18773">
    <property type="entry name" value="PDC1_HK_sensor"/>
    <property type="match status" value="1"/>
</dbReference>
<dbReference type="Proteomes" id="UP001209279">
    <property type="component" value="Chromosome"/>
</dbReference>
<sequence>MIRTLRVLLQKANQDTPEGARSAFPTPRRRRFTKSHAFSIRMRHMPTRPRPKLTLRTLLLAFALICAVATLANTFWVMFTTQRSELAENALQTNQAYAARIATSVEEVLSSELDRLGFASTLIGHAFADRTALHDEAHRLLNQDHSFNSVLIANAQGKIIASAPSSLQLDGKALQRRSPLTRREPMISDAFKSLAGNLVVFVSHPVFSPDGEYLGLVGGSIRLEQKNTLQALMDLNIREDGAHVYLVDSHRQVLYHPDPRRIGTTLAADPIVDAALQQDHGSLRAKDGSGNEMLAGYASIPSSRWSVISQRPLSNIEATLKATTIKVAKGIVPLGLFGLLLIWWLGVKISVPLSRLAENAKRLDAPESYERILAVPADYVESWQIRRALLLGAALLQEKIGRLNQQAHSDPLTGLANRRAMEETMALWQQSLKTFAAIAVDIDHFKRVNDTYGHGAGDETLRAVARLMRQVSRPDDMVCRVGGEEFLLLLPNGSIATGAEVAERLRAVIEAAQFDTVGHITISLGVAMWKAGEPMSAALERSDRMLYQAKAQGRNRVVTEPALTGVT</sequence>
<dbReference type="RefSeq" id="WP_232888258.1">
    <property type="nucleotide sequence ID" value="NZ_CATKPM010000005.1"/>
</dbReference>
<dbReference type="InterPro" id="IPR050469">
    <property type="entry name" value="Diguanylate_Cyclase"/>
</dbReference>
<protein>
    <recommendedName>
        <fullName evidence="4">diguanylate cyclase</fullName>
        <ecNumber evidence="4">2.7.7.65</ecNumber>
    </recommendedName>
</protein>
<organism evidence="12 13">
    <name type="scientific">Pseudomonas soli</name>
    <dbReference type="NCBI Taxonomy" id="1306993"/>
    <lineage>
        <taxon>Bacteria</taxon>
        <taxon>Pseudomonadati</taxon>
        <taxon>Pseudomonadota</taxon>
        <taxon>Gammaproteobacteria</taxon>
        <taxon>Pseudomonadales</taxon>
        <taxon>Pseudomonadaceae</taxon>
        <taxon>Pseudomonas</taxon>
    </lineage>
</organism>
<dbReference type="GO" id="GO:1902201">
    <property type="term" value="P:negative regulation of bacterial-type flagellum-dependent cell motility"/>
    <property type="evidence" value="ECO:0007669"/>
    <property type="project" value="TreeGrafter"/>
</dbReference>
<dbReference type="Pfam" id="PF02743">
    <property type="entry name" value="dCache_1"/>
    <property type="match status" value="1"/>
</dbReference>
<dbReference type="Gene3D" id="3.30.450.20">
    <property type="entry name" value="PAS domain"/>
    <property type="match status" value="1"/>
</dbReference>
<dbReference type="PANTHER" id="PTHR45138:SF9">
    <property type="entry name" value="DIGUANYLATE CYCLASE DGCM-RELATED"/>
    <property type="match status" value="1"/>
</dbReference>
<evidence type="ECO:0000256" key="1">
    <source>
        <dbReference type="ARBA" id="ARBA00001946"/>
    </source>
</evidence>
<dbReference type="GeneID" id="93678849"/>
<reference evidence="12" key="1">
    <citation type="submission" date="2021-08" db="EMBL/GenBank/DDBJ databases">
        <authorList>
            <person name="Yaryura P.M."/>
            <person name="Bianco M.I."/>
            <person name="Morais C."/>
            <person name="Setubal J.C."/>
        </authorList>
    </citation>
    <scope>NUCLEOTIDE SEQUENCE</scope>
    <source>
        <strain evidence="12">AP1</strain>
    </source>
</reference>
<evidence type="ECO:0000259" key="11">
    <source>
        <dbReference type="PROSITE" id="PS50887"/>
    </source>
</evidence>
<keyword evidence="8 10" id="KW-0472">Membrane</keyword>
<dbReference type="InterPro" id="IPR000160">
    <property type="entry name" value="GGDEF_dom"/>
</dbReference>
<evidence type="ECO:0000256" key="6">
    <source>
        <dbReference type="ARBA" id="ARBA00022692"/>
    </source>
</evidence>
<evidence type="ECO:0000256" key="3">
    <source>
        <dbReference type="ARBA" id="ARBA00004651"/>
    </source>
</evidence>
<dbReference type="EMBL" id="CP083803">
    <property type="protein sequence ID" value="UXZ46527.1"/>
    <property type="molecule type" value="Genomic_DNA"/>
</dbReference>
<comment type="cofactor">
    <cofactor evidence="1">
        <name>Mg(2+)</name>
        <dbReference type="ChEBI" id="CHEBI:18420"/>
    </cofactor>
</comment>
<comment type="catalytic activity">
    <reaction evidence="9">
        <text>2 GTP = 3',3'-c-di-GMP + 2 diphosphate</text>
        <dbReference type="Rhea" id="RHEA:24898"/>
        <dbReference type="ChEBI" id="CHEBI:33019"/>
        <dbReference type="ChEBI" id="CHEBI:37565"/>
        <dbReference type="ChEBI" id="CHEBI:58805"/>
        <dbReference type="EC" id="2.7.7.65"/>
    </reaction>
</comment>
<dbReference type="InterPro" id="IPR043128">
    <property type="entry name" value="Rev_trsase/Diguanyl_cyclase"/>
</dbReference>
<dbReference type="PROSITE" id="PS50887">
    <property type="entry name" value="GGDEF"/>
    <property type="match status" value="1"/>
</dbReference>
<name>A0AAJ5MNH5_9PSED</name>
<dbReference type="InterPro" id="IPR029151">
    <property type="entry name" value="Sensor-like_sf"/>
</dbReference>
<evidence type="ECO:0000256" key="7">
    <source>
        <dbReference type="ARBA" id="ARBA00022989"/>
    </source>
</evidence>